<dbReference type="SUPFAM" id="SSF53213">
    <property type="entry name" value="LigB-like"/>
    <property type="match status" value="1"/>
</dbReference>
<protein>
    <submittedName>
        <fullName evidence="7">Aromatic ring-opening dioxygenase catalytic subunit (LigB family)</fullName>
    </submittedName>
</protein>
<dbReference type="PANTHER" id="PTHR30096">
    <property type="entry name" value="4,5-DOPA DIOXYGENASE EXTRADIOL-LIKE PROTEIN"/>
    <property type="match status" value="1"/>
</dbReference>
<evidence type="ECO:0000313" key="8">
    <source>
        <dbReference type="Proteomes" id="UP000244189"/>
    </source>
</evidence>
<keyword evidence="4" id="KW-0862">Zinc</keyword>
<evidence type="ECO:0000313" key="7">
    <source>
        <dbReference type="EMBL" id="PTQ62245.1"/>
    </source>
</evidence>
<dbReference type="Proteomes" id="UP000244189">
    <property type="component" value="Unassembled WGS sequence"/>
</dbReference>
<comment type="similarity">
    <text evidence="2">Belongs to the DODA-type extradiol aromatic ring-opening dioxygenase family.</text>
</comment>
<keyword evidence="8" id="KW-1185">Reference proteome</keyword>
<dbReference type="GO" id="GO:0016702">
    <property type="term" value="F:oxidoreductase activity, acting on single donors with incorporation of molecular oxygen, incorporation of two atoms of oxygen"/>
    <property type="evidence" value="ECO:0007669"/>
    <property type="project" value="UniProtKB-ARBA"/>
</dbReference>
<dbReference type="RefSeq" id="WP_107956581.1">
    <property type="nucleotide sequence ID" value="NZ_QAOG01000001.1"/>
</dbReference>
<keyword evidence="3" id="KW-0479">Metal-binding</keyword>
<dbReference type="CDD" id="cd07363">
    <property type="entry name" value="45_DOPA_Dioxygenase"/>
    <property type="match status" value="1"/>
</dbReference>
<name>A0A2T5GSH3_9SPHN</name>
<dbReference type="Gene3D" id="3.40.830.10">
    <property type="entry name" value="LigB-like"/>
    <property type="match status" value="1"/>
</dbReference>
<dbReference type="EMBL" id="QAOG01000001">
    <property type="protein sequence ID" value="PTQ62245.1"/>
    <property type="molecule type" value="Genomic_DNA"/>
</dbReference>
<keyword evidence="7" id="KW-0223">Dioxygenase</keyword>
<evidence type="ECO:0000256" key="3">
    <source>
        <dbReference type="ARBA" id="ARBA00022723"/>
    </source>
</evidence>
<organism evidence="7 8">
    <name type="scientific">Sphingomonas aurantiaca</name>
    <dbReference type="NCBI Taxonomy" id="185949"/>
    <lineage>
        <taxon>Bacteria</taxon>
        <taxon>Pseudomonadati</taxon>
        <taxon>Pseudomonadota</taxon>
        <taxon>Alphaproteobacteria</taxon>
        <taxon>Sphingomonadales</taxon>
        <taxon>Sphingomonadaceae</taxon>
        <taxon>Sphingomonas</taxon>
    </lineage>
</organism>
<dbReference type="PIRSF" id="PIRSF006157">
    <property type="entry name" value="Doxgns_DODA"/>
    <property type="match status" value="1"/>
</dbReference>
<evidence type="ECO:0000259" key="6">
    <source>
        <dbReference type="Pfam" id="PF02900"/>
    </source>
</evidence>
<dbReference type="GO" id="GO:0008198">
    <property type="term" value="F:ferrous iron binding"/>
    <property type="evidence" value="ECO:0007669"/>
    <property type="project" value="InterPro"/>
</dbReference>
<proteinExistence type="inferred from homology"/>
<comment type="caution">
    <text evidence="7">The sequence shown here is derived from an EMBL/GenBank/DDBJ whole genome shotgun (WGS) entry which is preliminary data.</text>
</comment>
<sequence>MTNTRQPTLFIPHGGGPCFFMDDPAGNWTGMAAYLRSIAASLPERPKAILVVSGHWETRGFAFTGAATPPLVYDYGGFPAHTYEIRYDSPGDPALATRAADLLRSAGLTASVDPTRGLDHGVFIPMKVAFPDADIPVVEMSVDRDLDPALHAAAGRALAPLRDEGVLIVGSGMSFHNMRGYGDPRFTAPSEAFDQWLTAAVEADPTARAAALGHWAEAPAGRLSHPREEHLLPLMVAAAASDQPGTQVYGERVLQTAISGYRFN</sequence>
<dbReference type="InterPro" id="IPR004183">
    <property type="entry name" value="Xdiol_dOase_suB"/>
</dbReference>
<dbReference type="Pfam" id="PF02900">
    <property type="entry name" value="LigB"/>
    <property type="match status" value="1"/>
</dbReference>
<dbReference type="PANTHER" id="PTHR30096:SF0">
    <property type="entry name" value="4,5-DOPA DIOXYGENASE EXTRADIOL-LIKE PROTEIN"/>
    <property type="match status" value="1"/>
</dbReference>
<keyword evidence="5" id="KW-0560">Oxidoreductase</keyword>
<dbReference type="InterPro" id="IPR014436">
    <property type="entry name" value="Extradiol_dOase_DODA"/>
</dbReference>
<dbReference type="GO" id="GO:0008270">
    <property type="term" value="F:zinc ion binding"/>
    <property type="evidence" value="ECO:0007669"/>
    <property type="project" value="InterPro"/>
</dbReference>
<accession>A0A2T5GSH3</accession>
<evidence type="ECO:0000256" key="5">
    <source>
        <dbReference type="ARBA" id="ARBA00023002"/>
    </source>
</evidence>
<comment type="cofactor">
    <cofactor evidence="1">
        <name>Zn(2+)</name>
        <dbReference type="ChEBI" id="CHEBI:29105"/>
    </cofactor>
</comment>
<evidence type="ECO:0000256" key="2">
    <source>
        <dbReference type="ARBA" id="ARBA00007581"/>
    </source>
</evidence>
<reference evidence="7 8" key="1">
    <citation type="submission" date="2018-04" db="EMBL/GenBank/DDBJ databases">
        <title>Genomic Encyclopedia of Type Strains, Phase III (KMG-III): the genomes of soil and plant-associated and newly described type strains.</title>
        <authorList>
            <person name="Whitman W."/>
        </authorList>
    </citation>
    <scope>NUCLEOTIDE SEQUENCE [LARGE SCALE GENOMIC DNA]</scope>
    <source>
        <strain evidence="7 8">MA101b</strain>
    </source>
</reference>
<evidence type="ECO:0000256" key="1">
    <source>
        <dbReference type="ARBA" id="ARBA00001947"/>
    </source>
</evidence>
<gene>
    <name evidence="7" type="ORF">C8J26_0522</name>
</gene>
<evidence type="ECO:0000256" key="4">
    <source>
        <dbReference type="ARBA" id="ARBA00022833"/>
    </source>
</evidence>
<dbReference type="AlphaFoldDB" id="A0A2T5GSH3"/>
<feature type="domain" description="Extradiol ring-cleavage dioxygenase class III enzyme subunit B" evidence="6">
    <location>
        <begin position="28"/>
        <end position="243"/>
    </location>
</feature>